<gene>
    <name evidence="4" type="ORF">CLV41_10739</name>
</gene>
<feature type="transmembrane region" description="Helical" evidence="1">
    <location>
        <begin position="73"/>
        <end position="96"/>
    </location>
</feature>
<feature type="transmembrane region" description="Helical" evidence="1">
    <location>
        <begin position="6"/>
        <end position="29"/>
    </location>
</feature>
<proteinExistence type="predicted"/>
<sequence>MSVMHEPWLVALSLLMAFQGSFVGLNLAVQVGQATAARRRVLLAGAALTLALAIWSMHFVGMLAARLPVAVDFLVLPTLLSFLVCVLVVGIAVFAASNARLTPLRLGLAAFVMGSGICTMHYLGMYALHESLHMRHDPSYVLASFLIAFNAAGLAMWLLFGPGRRPPIVFSAAVLALAIAAMHYTAMAGLTYDLTQPSSAFRAPALSPGMLAILVSCVAFLVSGLFLLALVPAQENGDAAGPRKTAGETGQPGTVTIGEAAMEDIEALEVEPSMPYRSAAGLQSAAVPVRATSPSARRMLPIERDGQKTQIGVCDIHVIHADAHYTRIYDGNREFFCPLSISEVEQQLDPKTFNRVHRSHIVNLEQVAGFKRAGDGGLLILAGENGQTVPVSRSRWARVRTRLMTLADNSSSRGHAAAAQ</sequence>
<keyword evidence="1" id="KW-0812">Transmembrane</keyword>
<dbReference type="GO" id="GO:0003677">
    <property type="term" value="F:DNA binding"/>
    <property type="evidence" value="ECO:0007669"/>
    <property type="project" value="InterPro"/>
</dbReference>
<dbReference type="PROSITE" id="PS50930">
    <property type="entry name" value="HTH_LYTTR"/>
    <property type="match status" value="1"/>
</dbReference>
<dbReference type="Pfam" id="PF03707">
    <property type="entry name" value="MHYT"/>
    <property type="match status" value="2"/>
</dbReference>
<dbReference type="AlphaFoldDB" id="A0A2S3UQQ8"/>
<accession>A0A2S3UQQ8</accession>
<dbReference type="InterPro" id="IPR005330">
    <property type="entry name" value="MHYT_dom"/>
</dbReference>
<feature type="transmembrane region" description="Helical" evidence="1">
    <location>
        <begin position="140"/>
        <end position="160"/>
    </location>
</feature>
<dbReference type="PANTHER" id="PTHR35152:SF1">
    <property type="entry name" value="DOMAIN SIGNALLING PROTEIN, PUTATIVE (AFU_ORTHOLOGUE AFUA_5G11310)-RELATED"/>
    <property type="match status" value="1"/>
</dbReference>
<dbReference type="PROSITE" id="PS50924">
    <property type="entry name" value="MHYT"/>
    <property type="match status" value="1"/>
</dbReference>
<dbReference type="InterPro" id="IPR007492">
    <property type="entry name" value="LytTR_DNA-bd_dom"/>
</dbReference>
<feature type="domain" description="MHYT" evidence="2">
    <location>
        <begin position="5"/>
        <end position="193"/>
    </location>
</feature>
<dbReference type="OrthoDB" id="9781059at2"/>
<organism evidence="4 5">
    <name type="scientific">Roseibium marinum</name>
    <dbReference type="NCBI Taxonomy" id="281252"/>
    <lineage>
        <taxon>Bacteria</taxon>
        <taxon>Pseudomonadati</taxon>
        <taxon>Pseudomonadota</taxon>
        <taxon>Alphaproteobacteria</taxon>
        <taxon>Hyphomicrobiales</taxon>
        <taxon>Stappiaceae</taxon>
        <taxon>Roseibium</taxon>
    </lineage>
</organism>
<keyword evidence="5" id="KW-1185">Reference proteome</keyword>
<dbReference type="EMBL" id="PPCN01000007">
    <property type="protein sequence ID" value="POF30014.1"/>
    <property type="molecule type" value="Genomic_DNA"/>
</dbReference>
<comment type="caution">
    <text evidence="4">The sequence shown here is derived from an EMBL/GenBank/DDBJ whole genome shotgun (WGS) entry which is preliminary data.</text>
</comment>
<evidence type="ECO:0000256" key="1">
    <source>
        <dbReference type="PROSITE-ProRule" id="PRU00244"/>
    </source>
</evidence>
<feature type="transmembrane region" description="Helical" evidence="1">
    <location>
        <begin position="167"/>
        <end position="190"/>
    </location>
</feature>
<keyword evidence="1" id="KW-1133">Transmembrane helix</keyword>
<dbReference type="Proteomes" id="UP000236959">
    <property type="component" value="Unassembled WGS sequence"/>
</dbReference>
<name>A0A2S3UQQ8_9HYPH</name>
<feature type="transmembrane region" description="Helical" evidence="1">
    <location>
        <begin position="41"/>
        <end position="61"/>
    </location>
</feature>
<feature type="transmembrane region" description="Helical" evidence="1">
    <location>
        <begin position="210"/>
        <end position="231"/>
    </location>
</feature>
<protein>
    <submittedName>
        <fullName evidence="4">NO-binding membrane sensor protein with MHYT domain</fullName>
    </submittedName>
</protein>
<evidence type="ECO:0000313" key="5">
    <source>
        <dbReference type="Proteomes" id="UP000236959"/>
    </source>
</evidence>
<dbReference type="Pfam" id="PF04397">
    <property type="entry name" value="LytTR"/>
    <property type="match status" value="1"/>
</dbReference>
<keyword evidence="1" id="KW-0472">Membrane</keyword>
<evidence type="ECO:0000313" key="4">
    <source>
        <dbReference type="EMBL" id="POF30014.1"/>
    </source>
</evidence>
<dbReference type="SMART" id="SM00850">
    <property type="entry name" value="LytTR"/>
    <property type="match status" value="1"/>
</dbReference>
<feature type="domain" description="HTH LytTR-type" evidence="3">
    <location>
        <begin position="300"/>
        <end position="405"/>
    </location>
</feature>
<dbReference type="InterPro" id="IPR012073">
    <property type="entry name" value="LytTR_MHYT"/>
</dbReference>
<evidence type="ECO:0000259" key="2">
    <source>
        <dbReference type="PROSITE" id="PS50924"/>
    </source>
</evidence>
<dbReference type="PIRSF" id="PIRSF036615">
    <property type="entry name" value="MHYT_LytTR"/>
    <property type="match status" value="1"/>
</dbReference>
<reference evidence="4 5" key="1">
    <citation type="submission" date="2018-01" db="EMBL/GenBank/DDBJ databases">
        <title>Genomic Encyclopedia of Archaeal and Bacterial Type Strains, Phase II (KMG-II): from individual species to whole genera.</title>
        <authorList>
            <person name="Goeker M."/>
        </authorList>
    </citation>
    <scope>NUCLEOTIDE SEQUENCE [LARGE SCALE GENOMIC DNA]</scope>
    <source>
        <strain evidence="4 5">DSM 17023</strain>
    </source>
</reference>
<feature type="transmembrane region" description="Helical" evidence="1">
    <location>
        <begin position="108"/>
        <end position="128"/>
    </location>
</feature>
<dbReference type="Gene3D" id="2.40.50.1020">
    <property type="entry name" value="LytTr DNA-binding domain"/>
    <property type="match status" value="1"/>
</dbReference>
<dbReference type="RefSeq" id="WP_103223409.1">
    <property type="nucleotide sequence ID" value="NZ_PPCN01000007.1"/>
</dbReference>
<dbReference type="GO" id="GO:0016020">
    <property type="term" value="C:membrane"/>
    <property type="evidence" value="ECO:0007669"/>
    <property type="project" value="UniProtKB-UniRule"/>
</dbReference>
<dbReference type="PANTHER" id="PTHR35152">
    <property type="entry name" value="DOMAIN SIGNALLING PROTEIN, PUTATIVE (AFU_ORTHOLOGUE AFUA_5G11310)-RELATED"/>
    <property type="match status" value="1"/>
</dbReference>
<evidence type="ECO:0000259" key="3">
    <source>
        <dbReference type="PROSITE" id="PS50930"/>
    </source>
</evidence>